<proteinExistence type="predicted"/>
<dbReference type="GeneID" id="36397480"/>
<keyword evidence="2" id="KW-1185">Reference proteome</keyword>
<organism evidence="1 2">
    <name type="scientific">Plasmopara halstedii</name>
    <name type="common">Downy mildew of sunflower</name>
    <dbReference type="NCBI Taxonomy" id="4781"/>
    <lineage>
        <taxon>Eukaryota</taxon>
        <taxon>Sar</taxon>
        <taxon>Stramenopiles</taxon>
        <taxon>Oomycota</taxon>
        <taxon>Peronosporomycetes</taxon>
        <taxon>Peronosporales</taxon>
        <taxon>Peronosporaceae</taxon>
        <taxon>Plasmopara</taxon>
    </lineage>
</organism>
<evidence type="ECO:0000313" key="2">
    <source>
        <dbReference type="Proteomes" id="UP000054928"/>
    </source>
</evidence>
<protein>
    <submittedName>
        <fullName evidence="1">Uncharacterized protein</fullName>
    </submittedName>
</protein>
<name>A0A0P1A6U2_PLAHL</name>
<evidence type="ECO:0000313" key="1">
    <source>
        <dbReference type="EMBL" id="CEG36335.1"/>
    </source>
</evidence>
<sequence>MHHINYSALYADHFDPIFMDDFFDALVKLFLNCQLFLVDAGVRDLRLLLLYIFWFWNQLTSAIIS</sequence>
<dbReference type="RefSeq" id="XP_024572704.1">
    <property type="nucleotide sequence ID" value="XM_024719668.1"/>
</dbReference>
<accession>A0A0P1A6U2</accession>
<dbReference type="EMBL" id="CCYD01000193">
    <property type="protein sequence ID" value="CEG36335.1"/>
    <property type="molecule type" value="Genomic_DNA"/>
</dbReference>
<dbReference type="Proteomes" id="UP000054928">
    <property type="component" value="Unassembled WGS sequence"/>
</dbReference>
<dbReference type="AlphaFoldDB" id="A0A0P1A6U2"/>
<reference evidence="2" key="1">
    <citation type="submission" date="2014-09" db="EMBL/GenBank/DDBJ databases">
        <authorList>
            <person name="Sharma Rahul"/>
            <person name="Thines Marco"/>
        </authorList>
    </citation>
    <scope>NUCLEOTIDE SEQUENCE [LARGE SCALE GENOMIC DNA]</scope>
</reference>